<sequence length="624" mass="71860">YIDRDITTVHQCTNEPANVSLVRVVLLGCSPVQPSVAIDIRTLELYYRLRQCQPQFSIQAMAKTLCNLQNVNYHSRYCKQFSIAFDTFLAILREVQLRTDCALRREDPKWRATHMCVCCTYKLPDEKPLVPSILVCHDGNNSLKHIASVATMDQCVFHSSYILSWDFVDKFKDEIKHCQHLHDQSKDFTKDDSVSDVLTSCERWKSSALEHQKTALDIYETTGIFAALCQHGFIIKFCEMVHSGELAKYPLALTDFMLDAFGKDIRIGYDVGCTFGEIIRNSLLLGAKAGANHLQVIINSFHGYAHNRSCQLWYHPLYRPGFGIEDLETMECVFSSSNSVSRSVRYASKFHWAQSIDLHFQKWDDDKYVELSKFILNNYQQALSTISEFSVTISNFATSLNIQEDKFKRWLEAEQEYLANLKDEPEECVLACAYHVNYSEDARKTLRLMAAWCSSIDVLLVNICMVADLEGRLGIKDWWTDNQPDYCDALEYMKMHKFQCALDKLQQLVVQQLFELSKPNMSGTGYKLRQQIGRAIKTQSKAIHTTLEQYNDLATAMTPPAPHLEWTNILDYMFVSDFELLKHKHSQQDITDAPWTVPGNHKIVAKYFKVKHAQEELERLNVES</sequence>
<accession>A0A9P7D3X9</accession>
<dbReference type="AlphaFoldDB" id="A0A9P7D3X9"/>
<dbReference type="PANTHER" id="PTHR33096">
    <property type="entry name" value="CXC2 DOMAIN-CONTAINING PROTEIN"/>
    <property type="match status" value="1"/>
</dbReference>
<proteinExistence type="predicted"/>
<comment type="caution">
    <text evidence="1">The sequence shown here is derived from an EMBL/GenBank/DDBJ whole genome shotgun (WGS) entry which is preliminary data.</text>
</comment>
<dbReference type="Pfam" id="PF18758">
    <property type="entry name" value="KDZ"/>
    <property type="match status" value="1"/>
</dbReference>
<evidence type="ECO:0000313" key="1">
    <source>
        <dbReference type="EMBL" id="KAG1779310.1"/>
    </source>
</evidence>
<organism evidence="1 2">
    <name type="scientific">Suillus placidus</name>
    <dbReference type="NCBI Taxonomy" id="48579"/>
    <lineage>
        <taxon>Eukaryota</taxon>
        <taxon>Fungi</taxon>
        <taxon>Dikarya</taxon>
        <taxon>Basidiomycota</taxon>
        <taxon>Agaricomycotina</taxon>
        <taxon>Agaricomycetes</taxon>
        <taxon>Agaricomycetidae</taxon>
        <taxon>Boletales</taxon>
        <taxon>Suillineae</taxon>
        <taxon>Suillaceae</taxon>
        <taxon>Suillus</taxon>
    </lineage>
</organism>
<evidence type="ECO:0008006" key="3">
    <source>
        <dbReference type="Google" id="ProtNLM"/>
    </source>
</evidence>
<dbReference type="EMBL" id="JABBWD010000012">
    <property type="protein sequence ID" value="KAG1779310.1"/>
    <property type="molecule type" value="Genomic_DNA"/>
</dbReference>
<name>A0A9P7D3X9_9AGAM</name>
<dbReference type="InterPro" id="IPR040521">
    <property type="entry name" value="KDZ"/>
</dbReference>
<dbReference type="Proteomes" id="UP000714275">
    <property type="component" value="Unassembled WGS sequence"/>
</dbReference>
<feature type="non-terminal residue" evidence="1">
    <location>
        <position position="1"/>
    </location>
</feature>
<keyword evidence="2" id="KW-1185">Reference proteome</keyword>
<gene>
    <name evidence="1" type="ORF">EV702DRAFT_966110</name>
</gene>
<protein>
    <recommendedName>
        <fullName evidence="3">CxC2-like cysteine cluster KDZ transposase-associated domain-containing protein</fullName>
    </recommendedName>
</protein>
<dbReference type="PANTHER" id="PTHR33096:SF1">
    <property type="entry name" value="CXC1-LIKE CYSTEINE CLUSTER ASSOCIATED WITH KDZ TRANSPOSASES DOMAIN-CONTAINING PROTEIN"/>
    <property type="match status" value="1"/>
</dbReference>
<reference evidence="1" key="1">
    <citation type="journal article" date="2020" name="New Phytol.">
        <title>Comparative genomics reveals dynamic genome evolution in host specialist ectomycorrhizal fungi.</title>
        <authorList>
            <person name="Lofgren L.A."/>
            <person name="Nguyen N.H."/>
            <person name="Vilgalys R."/>
            <person name="Ruytinx J."/>
            <person name="Liao H.L."/>
            <person name="Branco S."/>
            <person name="Kuo A."/>
            <person name="LaButti K."/>
            <person name="Lipzen A."/>
            <person name="Andreopoulos W."/>
            <person name="Pangilinan J."/>
            <person name="Riley R."/>
            <person name="Hundley H."/>
            <person name="Na H."/>
            <person name="Barry K."/>
            <person name="Grigoriev I.V."/>
            <person name="Stajich J.E."/>
            <person name="Kennedy P.G."/>
        </authorList>
    </citation>
    <scope>NUCLEOTIDE SEQUENCE</scope>
    <source>
        <strain evidence="1">DOB743</strain>
    </source>
</reference>
<dbReference type="OrthoDB" id="3251205at2759"/>
<evidence type="ECO:0000313" key="2">
    <source>
        <dbReference type="Proteomes" id="UP000714275"/>
    </source>
</evidence>